<reference evidence="4" key="1">
    <citation type="journal article" date="2016" name="Proc. Natl. Acad. Sci. U.S.A.">
        <title>Comparative genomics of biotechnologically important yeasts.</title>
        <authorList>
            <person name="Riley R."/>
            <person name="Haridas S."/>
            <person name="Wolfe K.H."/>
            <person name="Lopes M.R."/>
            <person name="Hittinger C.T."/>
            <person name="Goeker M."/>
            <person name="Salamov A.A."/>
            <person name="Wisecaver J.H."/>
            <person name="Long T.M."/>
            <person name="Calvey C.H."/>
            <person name="Aerts A.L."/>
            <person name="Barry K.W."/>
            <person name="Choi C."/>
            <person name="Clum A."/>
            <person name="Coughlan A.Y."/>
            <person name="Deshpande S."/>
            <person name="Douglass A.P."/>
            <person name="Hanson S.J."/>
            <person name="Klenk H.-P."/>
            <person name="LaButti K.M."/>
            <person name="Lapidus A."/>
            <person name="Lindquist E.A."/>
            <person name="Lipzen A.M."/>
            <person name="Meier-Kolthoff J.P."/>
            <person name="Ohm R.A."/>
            <person name="Otillar R.P."/>
            <person name="Pangilinan J.L."/>
            <person name="Peng Y."/>
            <person name="Rokas A."/>
            <person name="Rosa C.A."/>
            <person name="Scheuner C."/>
            <person name="Sibirny A.A."/>
            <person name="Slot J.C."/>
            <person name="Stielow J.B."/>
            <person name="Sun H."/>
            <person name="Kurtzman C.P."/>
            <person name="Blackwell M."/>
            <person name="Grigoriev I.V."/>
            <person name="Jeffries T.W."/>
        </authorList>
    </citation>
    <scope>NUCLEOTIDE SEQUENCE [LARGE SCALE GENOMIC DNA]</scope>
    <source>
        <strain evidence="4">NRRL Y-1626</strain>
    </source>
</reference>
<organism evidence="3 4">
    <name type="scientific">Hanseniaspora valbyensis NRRL Y-1626</name>
    <dbReference type="NCBI Taxonomy" id="766949"/>
    <lineage>
        <taxon>Eukaryota</taxon>
        <taxon>Fungi</taxon>
        <taxon>Dikarya</taxon>
        <taxon>Ascomycota</taxon>
        <taxon>Saccharomycotina</taxon>
        <taxon>Saccharomycetes</taxon>
        <taxon>Saccharomycodales</taxon>
        <taxon>Saccharomycodaceae</taxon>
        <taxon>Hanseniaspora</taxon>
    </lineage>
</organism>
<keyword evidence="4" id="KW-1185">Reference proteome</keyword>
<dbReference type="Pfam" id="PF00501">
    <property type="entry name" value="AMP-binding"/>
    <property type="match status" value="1"/>
</dbReference>
<dbReference type="PANTHER" id="PTHR22754">
    <property type="entry name" value="DISCO-INTERACTING PROTEIN 2 DIP2 -RELATED"/>
    <property type="match status" value="1"/>
</dbReference>
<proteinExistence type="predicted"/>
<sequence>MDLTVPDHLPIAVKNQLLELINEYQEELITFKGYNSKRDKLLQECNSANNNDENDKNYNIDHRPSILSFDPIALEASVKQKHLSSNGSINTSPISSSTNIKILQRMKSTYLMDSHSINSTRNKLTRQNTTVSLPLNHSSLAKFGYEPTTPLFPRTFSSKNKSDFVLPNTSLSSILSKRSEQHGKELAIISVNSKGKEKAVTWSKLFSKSNKITNELDNEVSHMSKVLLWYKSDDVIDFASALFACFNADLVPIPVNLETYKLDEIEEIIHICDSRIVLISNECHQILENMTDKLEQSKETNPWANLKFIKTTDMGTSSKSKKIYQAPSISYIEFTRTPLGILSGVIMRYKTLETQFSSLATILNSRVEPLDSKQGFSAVVRPLNEKKFNAVSKPLKIVSTMDPTRSTGLIHGLLFSIYSGNVFISCDFSSVSNTPGELEKLVGKYRGNMLLIDQLQLKQVVLNYLDNPLLTKSKKQQSNKKIDLSCVKFCLSSCNNIDDETSDMIVNKWLNNLGCLHSSRVYSPMLTLTDFGGIFVSLRDELEGTPHKLNENVTDEIDNDYDDEDVSFKVKKDVDLYSDVLANDDTVFVEKKALKDNEIKIATVEQGLTYPEQYLKVSSFGYPIPNVTTCVVSPDHKILSPKNIVGEIWISNDILVNEFYQLPKINDFVFNAKLDFSKMNHIINSFDGNNLNSIKMAEITQAIQHLKANTFLRTKLVGFQHNNKIYILSSIDDVILQNKLYRLPNGKHTSDKSKVPKSLSSKNSGSKKSKQSLSNEEDESAILETHYLQHISATLISMSNSISEISCFELPTHKDEHFLILLFETPLLKKTTKLSAKVDKQLVPLVNNIYKLLWKFHNIQPFLIMAVPEGGLKRRYCSLEIANSFVERQFYNGQLDIKYLKFQLDNVLMDHLPKPMIEVDEKKINGEVVVESSLFNSRVSFLRNLLLKEAIVSEVTSSGSQPINEIDLMLFEQDLRKSISSKATIDERNGIDISKKFSNILELLEYRIKNQPNELAFSDGFVNSNKKSNSNNYHKAVSWKFLSNMISSYMKKISESKSPLKSGDCVIVMCDNSVEYVAIILTCIYFGFNIIPMVSLSNKNKSVEKTCQYLVAVVKAFKVKRIFVDYKNHTLLEDTNTLTGKHMKKSKLKLKLCKITLFSKNKIKTTYSLDFFKRDIAKKTGKHNKSKIVFLNEKDSLWNMTTTYTLNQLFKLCSVYKDTFNLNYSSRNISVINHTQHIGFMKSCMLGIFLGASTTLYSLNDIKNDCKDFFQDLMHLNLNEIYLNRDLFAFILIKSFDKKIKKIFQNIPHILIPYAGRPNHIDLLRLSNRYGLESGCTMRSLNFIYENKFNPFISCRKDEPIILNLESTSLRNGVIKEVFVNSKNKASNIIPVYDIGSILDGHLKVINPETLQPTYLTEIGEIVVSSQLNVSDYNSLSVSTNKINKNDFFNEQLEVVIEGEKFIRTGDLGFLKPYLIDGNQENIIFNLGNIDTSIEHNGLHFVFDLENSILETNYSLISKCMCVKVGGYTAALIQMKGVNNSSSDASSPKMIYNEANLAPMIATKLLLKHKFLLNMIVFVDYIDTKNRHLTLNKFINSKDKDYIFGIYA</sequence>
<dbReference type="PANTHER" id="PTHR22754:SF32">
    <property type="entry name" value="DISCO-INTERACTING PROTEIN 2"/>
    <property type="match status" value="1"/>
</dbReference>
<dbReference type="OrthoDB" id="69964at2759"/>
<dbReference type="InterPro" id="IPR010506">
    <property type="entry name" value="DMAP1-bd"/>
</dbReference>
<dbReference type="EMBL" id="LXPE01000012">
    <property type="protein sequence ID" value="OBA26939.1"/>
    <property type="molecule type" value="Genomic_DNA"/>
</dbReference>
<evidence type="ECO:0000313" key="4">
    <source>
        <dbReference type="Proteomes" id="UP000092321"/>
    </source>
</evidence>
<name>A0A1B7TDW1_9ASCO</name>
<evidence type="ECO:0000313" key="3">
    <source>
        <dbReference type="EMBL" id="OBA26939.1"/>
    </source>
</evidence>
<evidence type="ECO:0000259" key="2">
    <source>
        <dbReference type="PROSITE" id="PS51912"/>
    </source>
</evidence>
<dbReference type="GO" id="GO:0005829">
    <property type="term" value="C:cytosol"/>
    <property type="evidence" value="ECO:0007669"/>
    <property type="project" value="TreeGrafter"/>
</dbReference>
<dbReference type="Pfam" id="PF23024">
    <property type="entry name" value="AMP-dom_DIP2-like"/>
    <property type="match status" value="1"/>
</dbReference>
<dbReference type="InterPro" id="IPR042099">
    <property type="entry name" value="ANL_N_sf"/>
</dbReference>
<evidence type="ECO:0000256" key="1">
    <source>
        <dbReference type="SAM" id="MobiDB-lite"/>
    </source>
</evidence>
<comment type="caution">
    <text evidence="3">The sequence shown here is derived from an EMBL/GenBank/DDBJ whole genome shotgun (WGS) entry which is preliminary data.</text>
</comment>
<protein>
    <recommendedName>
        <fullName evidence="2">DMAP1-binding domain-containing protein</fullName>
    </recommendedName>
</protein>
<feature type="domain" description="DMAP1-binding" evidence="2">
    <location>
        <begin position="5"/>
        <end position="114"/>
    </location>
</feature>
<dbReference type="Gene3D" id="3.40.50.12780">
    <property type="entry name" value="N-terminal domain of ligase-like"/>
    <property type="match status" value="3"/>
</dbReference>
<dbReference type="Pfam" id="PF24919">
    <property type="entry name" value="Mug62"/>
    <property type="match status" value="1"/>
</dbReference>
<dbReference type="InterPro" id="IPR056881">
    <property type="entry name" value="Mug62_dom"/>
</dbReference>
<dbReference type="Pfam" id="PF06464">
    <property type="entry name" value="DMAP_binding"/>
    <property type="match status" value="1"/>
</dbReference>
<dbReference type="Proteomes" id="UP000092321">
    <property type="component" value="Unassembled WGS sequence"/>
</dbReference>
<dbReference type="InterPro" id="IPR025110">
    <property type="entry name" value="AMP-bd_C"/>
</dbReference>
<gene>
    <name evidence="3" type="ORF">HANVADRAFT_39493</name>
</gene>
<feature type="region of interest" description="Disordered" evidence="1">
    <location>
        <begin position="747"/>
        <end position="775"/>
    </location>
</feature>
<dbReference type="PROSITE" id="PS51912">
    <property type="entry name" value="DMAP1_BIND"/>
    <property type="match status" value="1"/>
</dbReference>
<dbReference type="InterPro" id="IPR000873">
    <property type="entry name" value="AMP-dep_synth/lig_dom"/>
</dbReference>
<accession>A0A1B7TDW1</accession>
<dbReference type="SUPFAM" id="SSF56801">
    <property type="entry name" value="Acetyl-CoA synthetase-like"/>
    <property type="match status" value="2"/>
</dbReference>